<proteinExistence type="predicted"/>
<dbReference type="EMBL" id="SOBT01000008">
    <property type="protein sequence ID" value="TDU32509.1"/>
    <property type="molecule type" value="Genomic_DNA"/>
</dbReference>
<dbReference type="Gene3D" id="3.10.129.10">
    <property type="entry name" value="Hotdog Thioesterase"/>
    <property type="match status" value="1"/>
</dbReference>
<dbReference type="CDD" id="cd03443">
    <property type="entry name" value="PaaI_thioesterase"/>
    <property type="match status" value="1"/>
</dbReference>
<dbReference type="OrthoDB" id="9813158at2"/>
<feature type="domain" description="Thioesterase" evidence="2">
    <location>
        <begin position="55"/>
        <end position="129"/>
    </location>
</feature>
<gene>
    <name evidence="3" type="ORF">DFR24_1907</name>
</gene>
<dbReference type="RefSeq" id="WP_133881001.1">
    <property type="nucleotide sequence ID" value="NZ_MWIN01000001.1"/>
</dbReference>
<reference evidence="3 4" key="1">
    <citation type="submission" date="2019-03" db="EMBL/GenBank/DDBJ databases">
        <title>Genomic Encyclopedia of Type Strains, Phase IV (KMG-IV): sequencing the most valuable type-strain genomes for metagenomic binning, comparative biology and taxonomic classification.</title>
        <authorList>
            <person name="Goeker M."/>
        </authorList>
    </citation>
    <scope>NUCLEOTIDE SEQUENCE [LARGE SCALE GENOMIC DNA]</scope>
    <source>
        <strain evidence="3 4">DSM 26377</strain>
    </source>
</reference>
<protein>
    <submittedName>
        <fullName evidence="3">Uncharacterized protein (TIGR00369 family)</fullName>
    </submittedName>
</protein>
<dbReference type="AlphaFoldDB" id="A0A4R7PFN9"/>
<evidence type="ECO:0000313" key="4">
    <source>
        <dbReference type="Proteomes" id="UP000295341"/>
    </source>
</evidence>
<organism evidence="3 4">
    <name type="scientific">Panacagrimonas perspica</name>
    <dbReference type="NCBI Taxonomy" id="381431"/>
    <lineage>
        <taxon>Bacteria</taxon>
        <taxon>Pseudomonadati</taxon>
        <taxon>Pseudomonadota</taxon>
        <taxon>Gammaproteobacteria</taxon>
        <taxon>Nevskiales</taxon>
        <taxon>Nevskiaceae</taxon>
        <taxon>Panacagrimonas</taxon>
    </lineage>
</organism>
<keyword evidence="1" id="KW-0378">Hydrolase</keyword>
<keyword evidence="4" id="KW-1185">Reference proteome</keyword>
<dbReference type="Pfam" id="PF03061">
    <property type="entry name" value="4HBT"/>
    <property type="match status" value="1"/>
</dbReference>
<dbReference type="InterPro" id="IPR029069">
    <property type="entry name" value="HotDog_dom_sf"/>
</dbReference>
<evidence type="ECO:0000313" key="3">
    <source>
        <dbReference type="EMBL" id="TDU32509.1"/>
    </source>
</evidence>
<dbReference type="Proteomes" id="UP000295341">
    <property type="component" value="Unassembled WGS sequence"/>
</dbReference>
<dbReference type="NCBIfam" id="TIGR00369">
    <property type="entry name" value="unchar_dom_1"/>
    <property type="match status" value="1"/>
</dbReference>
<dbReference type="InterPro" id="IPR003736">
    <property type="entry name" value="PAAI_dom"/>
</dbReference>
<dbReference type="SUPFAM" id="SSF54637">
    <property type="entry name" value="Thioesterase/thiol ester dehydrase-isomerase"/>
    <property type="match status" value="1"/>
</dbReference>
<comment type="caution">
    <text evidence="3">The sequence shown here is derived from an EMBL/GenBank/DDBJ whole genome shotgun (WGS) entry which is preliminary data.</text>
</comment>
<dbReference type="InterPro" id="IPR006683">
    <property type="entry name" value="Thioestr_dom"/>
</dbReference>
<evidence type="ECO:0000256" key="1">
    <source>
        <dbReference type="ARBA" id="ARBA00022801"/>
    </source>
</evidence>
<dbReference type="GO" id="GO:0005829">
    <property type="term" value="C:cytosol"/>
    <property type="evidence" value="ECO:0007669"/>
    <property type="project" value="TreeGrafter"/>
</dbReference>
<evidence type="ECO:0000259" key="2">
    <source>
        <dbReference type="Pfam" id="PF03061"/>
    </source>
</evidence>
<dbReference type="GO" id="GO:0061522">
    <property type="term" value="F:1,4-dihydroxy-2-naphthoyl-CoA thioesterase activity"/>
    <property type="evidence" value="ECO:0007669"/>
    <property type="project" value="TreeGrafter"/>
</dbReference>
<accession>A0A4R7PFN9</accession>
<name>A0A4R7PFN9_9GAMM</name>
<dbReference type="PANTHER" id="PTHR43240:SF7">
    <property type="entry name" value="BLR7284 PROTEIN"/>
    <property type="match status" value="1"/>
</dbReference>
<sequence length="161" mass="17611">MNPLHKPPPGKGQDFFIDVIPYNAELGLRYVENDVGTVVFDLPWHENLVGDPETGVIHGGAISGMFDAALGGAVLCKLEELRRIATLDLRIDYLRPARAGQTVRCFAECHRLTKHIAFARATAHDGDPDDLVATAVGTFVVFRDDTRSHPRDHVVNEGVAS</sequence>
<dbReference type="PANTHER" id="PTHR43240">
    <property type="entry name" value="1,4-DIHYDROXY-2-NAPHTHOYL-COA THIOESTERASE 1"/>
    <property type="match status" value="1"/>
</dbReference>